<evidence type="ECO:0000313" key="2">
    <source>
        <dbReference type="Proteomes" id="UP001152533"/>
    </source>
</evidence>
<dbReference type="InterPro" id="IPR032710">
    <property type="entry name" value="NTF2-like_dom_sf"/>
</dbReference>
<dbReference type="AlphaFoldDB" id="A0A9W4W6U9"/>
<dbReference type="EMBL" id="CAMGZC010000204">
    <property type="protein sequence ID" value="CAI0644967.1"/>
    <property type="molecule type" value="Genomic_DNA"/>
</dbReference>
<protein>
    <recommendedName>
        <fullName evidence="3">SnoaL-like domain-containing protein</fullName>
    </recommendedName>
</protein>
<proteinExistence type="predicted"/>
<evidence type="ECO:0008006" key="3">
    <source>
        <dbReference type="Google" id="ProtNLM"/>
    </source>
</evidence>
<sequence>MAAPDEEESFRRFLEEMSGDSRDYGIRKTLDQRVRAYLQSLDAGRIGEMGRWYADDVILILSIQVPGKIWKGKQEVIASHEKALADRNRSGWTIVTIPTWVIVDRGRITCRFERFASRKKCKEITKYTSVTVFDLDSTGHVKRVEYRKINDSTEDRPIEELVREAKAKQEDLQTCLES</sequence>
<dbReference type="Proteomes" id="UP001152533">
    <property type="component" value="Unassembled WGS sequence"/>
</dbReference>
<dbReference type="Gene3D" id="3.10.450.50">
    <property type="match status" value="1"/>
</dbReference>
<name>A0A9W4W6U9_9PEZI</name>
<gene>
    <name evidence="1" type="ORF">CGXH109_LOCUS40795</name>
</gene>
<comment type="caution">
    <text evidence="1">The sequence shown here is derived from an EMBL/GenBank/DDBJ whole genome shotgun (WGS) entry which is preliminary data.</text>
</comment>
<dbReference type="OrthoDB" id="4821587at2759"/>
<keyword evidence="2" id="KW-1185">Reference proteome</keyword>
<reference evidence="1" key="1">
    <citation type="submission" date="2022-08" db="EMBL/GenBank/DDBJ databases">
        <authorList>
            <person name="Giroux E."/>
            <person name="Giroux E."/>
        </authorList>
    </citation>
    <scope>NUCLEOTIDE SEQUENCE</scope>
    <source>
        <strain evidence="1">H1091258</strain>
    </source>
</reference>
<accession>A0A9W4W6U9</accession>
<dbReference type="SUPFAM" id="SSF54427">
    <property type="entry name" value="NTF2-like"/>
    <property type="match status" value="1"/>
</dbReference>
<organism evidence="1 2">
    <name type="scientific">Colletotrichum noveboracense</name>
    <dbReference type="NCBI Taxonomy" id="2664923"/>
    <lineage>
        <taxon>Eukaryota</taxon>
        <taxon>Fungi</taxon>
        <taxon>Dikarya</taxon>
        <taxon>Ascomycota</taxon>
        <taxon>Pezizomycotina</taxon>
        <taxon>Sordariomycetes</taxon>
        <taxon>Hypocreomycetidae</taxon>
        <taxon>Glomerellales</taxon>
        <taxon>Glomerellaceae</taxon>
        <taxon>Colletotrichum</taxon>
        <taxon>Colletotrichum gloeosporioides species complex</taxon>
    </lineage>
</organism>
<evidence type="ECO:0000313" key="1">
    <source>
        <dbReference type="EMBL" id="CAI0644967.1"/>
    </source>
</evidence>